<gene>
    <name evidence="1" type="ordered locus">ABO_0498</name>
</gene>
<proteinExistence type="predicted"/>
<protein>
    <submittedName>
        <fullName evidence="1">Uncharacterized protein</fullName>
    </submittedName>
</protein>
<dbReference type="EMBL" id="AM286690">
    <property type="protein sequence ID" value="CAL15946.1"/>
    <property type="molecule type" value="Genomic_DNA"/>
</dbReference>
<name>Q0VSA2_ALCBS</name>
<organism evidence="1 2">
    <name type="scientific">Alcanivorax borkumensis (strain ATCC 700651 / DSM 11573 / NCIMB 13689 / SK2)</name>
    <dbReference type="NCBI Taxonomy" id="393595"/>
    <lineage>
        <taxon>Bacteria</taxon>
        <taxon>Pseudomonadati</taxon>
        <taxon>Pseudomonadota</taxon>
        <taxon>Gammaproteobacteria</taxon>
        <taxon>Oceanospirillales</taxon>
        <taxon>Alcanivoracaceae</taxon>
        <taxon>Alcanivorax</taxon>
    </lineage>
</organism>
<accession>Q0VSA2</accession>
<dbReference type="STRING" id="393595.ABO_0498"/>
<dbReference type="AlphaFoldDB" id="Q0VSA2"/>
<keyword evidence="2" id="KW-1185">Reference proteome</keyword>
<dbReference type="AntiFam" id="ANF00015">
    <property type="entry name" value="tRNA translation"/>
</dbReference>
<dbReference type="HOGENOM" id="CLU_2893888_0_0_6"/>
<evidence type="ECO:0000313" key="1">
    <source>
        <dbReference type="EMBL" id="CAL15946.1"/>
    </source>
</evidence>
<evidence type="ECO:0000313" key="2">
    <source>
        <dbReference type="Proteomes" id="UP000008871"/>
    </source>
</evidence>
<dbReference type="Proteomes" id="UP000008871">
    <property type="component" value="Chromosome"/>
</dbReference>
<dbReference type="KEGG" id="abo:ABO_0498"/>
<sequence>MMAIKIAFDECKGWKSCEGLVYSRPTARVVELVDTTDSKSVAFTGVPVQVRPLVPNNKKARF</sequence>
<reference evidence="1 2" key="1">
    <citation type="journal article" date="2006" name="Nat. Biotechnol.">
        <title>Genome sequence of the ubiquitous hydrocarbon-degrading marine bacterium Alcanivorax borkumensis.</title>
        <authorList>
            <person name="Schneiker S."/>
            <person name="Martins dos Santos V.A.P."/>
            <person name="Bartels D."/>
            <person name="Bekel T."/>
            <person name="Brecht M."/>
            <person name="Buhrmester J."/>
            <person name="Chernikova T.N."/>
            <person name="Denaro R."/>
            <person name="Ferrer M."/>
            <person name="Gertler C."/>
            <person name="Goesmann A."/>
            <person name="Golyshina O.V."/>
            <person name="Kaminski F."/>
            <person name="Khachane A.N."/>
            <person name="Lang S."/>
            <person name="Linke B."/>
            <person name="McHardy A.C."/>
            <person name="Meyer F."/>
            <person name="Nechitaylo T."/>
            <person name="Puehler A."/>
            <person name="Regenhardt D."/>
            <person name="Rupp O."/>
            <person name="Sabirova J.S."/>
            <person name="Selbitschka W."/>
            <person name="Yakimov M.M."/>
            <person name="Timmis K.N."/>
            <person name="Vorhoelter F.-J."/>
            <person name="Weidner S."/>
            <person name="Kaiser O."/>
            <person name="Golyshin P.N."/>
        </authorList>
    </citation>
    <scope>NUCLEOTIDE SEQUENCE [LARGE SCALE GENOMIC DNA]</scope>
    <source>
        <strain evidence="2">ATCC 700651 / DSM 11573 / NCIMB 13689 / SK2</strain>
    </source>
</reference>